<feature type="compositionally biased region" description="Basic and acidic residues" evidence="1">
    <location>
        <begin position="206"/>
        <end position="215"/>
    </location>
</feature>
<name>A0A8H5I2U3_9HYPO</name>
<dbReference type="InterPro" id="IPR013860">
    <property type="entry name" value="AreA_GATA"/>
</dbReference>
<dbReference type="Proteomes" id="UP000582016">
    <property type="component" value="Unassembled WGS sequence"/>
</dbReference>
<feature type="region of interest" description="Disordered" evidence="1">
    <location>
        <begin position="196"/>
        <end position="225"/>
    </location>
</feature>
<keyword evidence="4" id="KW-1185">Reference proteome</keyword>
<feature type="region of interest" description="Disordered" evidence="1">
    <location>
        <begin position="131"/>
        <end position="172"/>
    </location>
</feature>
<feature type="region of interest" description="Disordered" evidence="1">
    <location>
        <begin position="1"/>
        <end position="47"/>
    </location>
</feature>
<protein>
    <submittedName>
        <fullName evidence="3">Nitrogen regulatory areA</fullName>
    </submittedName>
</protein>
<reference evidence="3 4" key="1">
    <citation type="submission" date="2020-05" db="EMBL/GenBank/DDBJ databases">
        <title>Identification and distribution of gene clusters putatively required for synthesis of sphingolipid metabolism inhibitors in phylogenetically diverse species of the filamentous fungus Fusarium.</title>
        <authorList>
            <person name="Kim H.-S."/>
            <person name="Busman M."/>
            <person name="Brown D.W."/>
            <person name="Divon H."/>
            <person name="Uhlig S."/>
            <person name="Proctor R.H."/>
        </authorList>
    </citation>
    <scope>NUCLEOTIDE SEQUENCE [LARGE SCALE GENOMIC DNA]</scope>
    <source>
        <strain evidence="3 4">NRRL 13617</strain>
    </source>
</reference>
<comment type="caution">
    <text evidence="3">The sequence shown here is derived from an EMBL/GenBank/DDBJ whole genome shotgun (WGS) entry which is preliminary data.</text>
</comment>
<dbReference type="OrthoDB" id="515401at2759"/>
<organism evidence="3 4">
    <name type="scientific">Fusarium phyllophilum</name>
    <dbReference type="NCBI Taxonomy" id="47803"/>
    <lineage>
        <taxon>Eukaryota</taxon>
        <taxon>Fungi</taxon>
        <taxon>Dikarya</taxon>
        <taxon>Ascomycota</taxon>
        <taxon>Pezizomycotina</taxon>
        <taxon>Sordariomycetes</taxon>
        <taxon>Hypocreomycetidae</taxon>
        <taxon>Hypocreales</taxon>
        <taxon>Nectriaceae</taxon>
        <taxon>Fusarium</taxon>
        <taxon>Fusarium fujikuroi species complex</taxon>
    </lineage>
</organism>
<feature type="compositionally biased region" description="Basic and acidic residues" evidence="1">
    <location>
        <begin position="131"/>
        <end position="144"/>
    </location>
</feature>
<feature type="domain" description="Nitrogen regulatory protein areA GATA-like" evidence="2">
    <location>
        <begin position="99"/>
        <end position="125"/>
    </location>
</feature>
<gene>
    <name evidence="3" type="ORF">FPHYL_14283</name>
</gene>
<dbReference type="Pfam" id="PF08550">
    <property type="entry name" value="GATA_AreA"/>
    <property type="match status" value="1"/>
</dbReference>
<feature type="compositionally biased region" description="Basic and acidic residues" evidence="1">
    <location>
        <begin position="1"/>
        <end position="12"/>
    </location>
</feature>
<evidence type="ECO:0000259" key="2">
    <source>
        <dbReference type="Pfam" id="PF08550"/>
    </source>
</evidence>
<evidence type="ECO:0000256" key="1">
    <source>
        <dbReference type="SAM" id="MobiDB-lite"/>
    </source>
</evidence>
<evidence type="ECO:0000313" key="3">
    <source>
        <dbReference type="EMBL" id="KAF5529018.1"/>
    </source>
</evidence>
<feature type="compositionally biased region" description="Polar residues" evidence="1">
    <location>
        <begin position="27"/>
        <end position="44"/>
    </location>
</feature>
<evidence type="ECO:0000313" key="4">
    <source>
        <dbReference type="Proteomes" id="UP000582016"/>
    </source>
</evidence>
<dbReference type="AlphaFoldDB" id="A0A8H5I2U3"/>
<accession>A0A8H5I2U3</accession>
<feature type="non-terminal residue" evidence="3">
    <location>
        <position position="1"/>
    </location>
</feature>
<proteinExistence type="predicted"/>
<feature type="compositionally biased region" description="Polar residues" evidence="1">
    <location>
        <begin position="216"/>
        <end position="225"/>
    </location>
</feature>
<dbReference type="EMBL" id="JAAOAQ010001373">
    <property type="protein sequence ID" value="KAF5529018.1"/>
    <property type="molecule type" value="Genomic_DNA"/>
</dbReference>
<sequence>MNPTITEHDFRFPRRPSAWPGAAIHNAPTQRSGNSNRIPNSRDASASFKEHKTDMATTYSLARQGLGGSALFPFLQNGLADSDRSIDRMQQDDPLATQVWKFFARTKHQLPSQHRMENLTWRMMALNIRRHKEEQQQRQDEADARRKKNMDANSRLGRPMMQSSPSGIAQLRKSSENNLAQPDAMNLDDFIFSDNSGSPINFASPEGDKMVDDRSSSSMASAIPI</sequence>